<dbReference type="Gene3D" id="3.40.50.150">
    <property type="entry name" value="Vaccinia Virus protein VP39"/>
    <property type="match status" value="1"/>
</dbReference>
<organism evidence="2 3">
    <name type="scientific">Methanobrevibacter arboriphilus</name>
    <dbReference type="NCBI Taxonomy" id="39441"/>
    <lineage>
        <taxon>Archaea</taxon>
        <taxon>Methanobacteriati</taxon>
        <taxon>Methanobacteriota</taxon>
        <taxon>Methanomada group</taxon>
        <taxon>Methanobacteria</taxon>
        <taxon>Methanobacteriales</taxon>
        <taxon>Methanobacteriaceae</taxon>
        <taxon>Methanobrevibacter</taxon>
    </lineage>
</organism>
<sequence length="262" mass="30723">MNKKIMSFAQGEEDLILFNFLDEVEKGFYVDVGANDPWVGSVTKLFYDLGWSGINVEPLPDMYEELCKDRSRDINVNMGAGSNEDELVLYVAGGLSTFDKDTSDKMVLGSVENKISVKIKTLTDIILENIDINNTEIHFCKIDVENFEKEVLLGIDFNLIRPWIFCIESTEPYTNINTHDQWENILFDNDYYLLTHEGVNRYYADKSKKKLFENKKTEDLNEKYDIFIALEKKSKLYNIINFVRKNLIFFTDLYYKIRFMKF</sequence>
<dbReference type="AlphaFoldDB" id="A0A843AJU7"/>
<dbReference type="GO" id="GO:0005737">
    <property type="term" value="C:cytoplasm"/>
    <property type="evidence" value="ECO:0007669"/>
    <property type="project" value="GOC"/>
</dbReference>
<gene>
    <name evidence="2" type="ORF">ISP01_07940</name>
</gene>
<comment type="caution">
    <text evidence="2">The sequence shown here is derived from an EMBL/GenBank/DDBJ whole genome shotgun (WGS) entry which is preliminary data.</text>
</comment>
<dbReference type="GO" id="GO:0008168">
    <property type="term" value="F:methyltransferase activity"/>
    <property type="evidence" value="ECO:0007669"/>
    <property type="project" value="UniProtKB-KW"/>
</dbReference>
<dbReference type="GO" id="GO:0032259">
    <property type="term" value="P:methylation"/>
    <property type="evidence" value="ECO:0007669"/>
    <property type="project" value="UniProtKB-KW"/>
</dbReference>
<evidence type="ECO:0000259" key="1">
    <source>
        <dbReference type="Pfam" id="PF05050"/>
    </source>
</evidence>
<dbReference type="InterPro" id="IPR053202">
    <property type="entry name" value="EGF_Rcpt_Signaling_Reg"/>
</dbReference>
<dbReference type="GO" id="GO:0005886">
    <property type="term" value="C:plasma membrane"/>
    <property type="evidence" value="ECO:0007669"/>
    <property type="project" value="TreeGrafter"/>
</dbReference>
<dbReference type="RefSeq" id="WP_052332185.1">
    <property type="nucleotide sequence ID" value="NZ_AP019779.1"/>
</dbReference>
<accession>A0A843AJU7</accession>
<dbReference type="InterPro" id="IPR029063">
    <property type="entry name" value="SAM-dependent_MTases_sf"/>
</dbReference>
<dbReference type="NCBIfam" id="TIGR01444">
    <property type="entry name" value="fkbM_fam"/>
    <property type="match status" value="1"/>
</dbReference>
<protein>
    <submittedName>
        <fullName evidence="2">FkbM family methyltransferase</fullName>
    </submittedName>
</protein>
<dbReference type="GeneID" id="66134131"/>
<dbReference type="Pfam" id="PF05050">
    <property type="entry name" value="Methyltransf_21"/>
    <property type="match status" value="1"/>
</dbReference>
<dbReference type="SUPFAM" id="SSF53335">
    <property type="entry name" value="S-adenosyl-L-methionine-dependent methyltransferases"/>
    <property type="match status" value="1"/>
</dbReference>
<reference evidence="2" key="1">
    <citation type="submission" date="2020-10" db="EMBL/GenBank/DDBJ databases">
        <title>Dehalococcoides mccartyi of a TCE/Cr reducing biochatode.</title>
        <authorList>
            <person name="Matturro B."/>
        </authorList>
    </citation>
    <scope>NUCLEOTIDE SEQUENCE</scope>
    <source>
        <strain evidence="2">Bin4</strain>
    </source>
</reference>
<keyword evidence="2" id="KW-0808">Transferase</keyword>
<dbReference type="Proteomes" id="UP000658733">
    <property type="component" value="Unassembled WGS sequence"/>
</dbReference>
<dbReference type="InterPro" id="IPR006342">
    <property type="entry name" value="FkbM_mtfrase"/>
</dbReference>
<feature type="domain" description="Methyltransferase FkbM" evidence="1">
    <location>
        <begin position="31"/>
        <end position="191"/>
    </location>
</feature>
<dbReference type="GO" id="GO:0006888">
    <property type="term" value="P:endoplasmic reticulum to Golgi vesicle-mediated transport"/>
    <property type="evidence" value="ECO:0007669"/>
    <property type="project" value="TreeGrafter"/>
</dbReference>
<dbReference type="PANTHER" id="PTHR34009">
    <property type="entry name" value="PROTEIN STAR"/>
    <property type="match status" value="1"/>
</dbReference>
<dbReference type="EMBL" id="JADIIN010000063">
    <property type="protein sequence ID" value="MBF4469325.1"/>
    <property type="molecule type" value="Genomic_DNA"/>
</dbReference>
<keyword evidence="2" id="KW-0489">Methyltransferase</keyword>
<dbReference type="GO" id="GO:0016197">
    <property type="term" value="P:endosomal transport"/>
    <property type="evidence" value="ECO:0007669"/>
    <property type="project" value="TreeGrafter"/>
</dbReference>
<evidence type="ECO:0000313" key="3">
    <source>
        <dbReference type="Proteomes" id="UP000658733"/>
    </source>
</evidence>
<dbReference type="PANTHER" id="PTHR34009:SF2">
    <property type="entry name" value="PROTEIN STAR"/>
    <property type="match status" value="1"/>
</dbReference>
<proteinExistence type="predicted"/>
<evidence type="ECO:0000313" key="2">
    <source>
        <dbReference type="EMBL" id="MBF4469325.1"/>
    </source>
</evidence>
<name>A0A843AJU7_METAZ</name>